<feature type="domain" description="Arrestin C-terminal-like" evidence="2">
    <location>
        <begin position="136"/>
        <end position="275"/>
    </location>
</feature>
<name>A0A8C2FTK4_CYPCA</name>
<dbReference type="InterPro" id="IPR050357">
    <property type="entry name" value="Arrestin_domain-protein"/>
</dbReference>
<dbReference type="GO" id="GO:0005737">
    <property type="term" value="C:cytoplasm"/>
    <property type="evidence" value="ECO:0007669"/>
    <property type="project" value="TreeGrafter"/>
</dbReference>
<sequence>MSRSIKKLSLQYNQINESNTFSSGDIVEGRVVLEVTKEIKVNSFFVKLTGDAHVSWSEGSGDDETTYSDHERYFKLKQYFIQESSKKDGPVVRPGSHVFPFRFQLPQHSLDLECCCVFFIQQPQSGTQDKKMKLFGSGKMSMNVTAEKTGYMQGETIKIFVDIDNSSSRDVKLKYSLRQQQTFIAGRRTKRAYKDIVKETRDRIPSGEKSKFIVDMTLPHDLNVTFENCRILKVQYELKVKHMIIFHFYLDVSFASDPEVKFPVVILPAEQQCPPWQGPPGGFQPYPPPQPNLVPYPGELPPPPPGLYPNLYDPTVLPYPEAAAGVYHNPNPHGFQPGFQPVYDPNQSTKEFTPNVPY</sequence>
<proteinExistence type="inferred from homology"/>
<dbReference type="SUPFAM" id="SSF81296">
    <property type="entry name" value="E set domains"/>
    <property type="match status" value="2"/>
</dbReference>
<dbReference type="GO" id="GO:0005886">
    <property type="term" value="C:plasma membrane"/>
    <property type="evidence" value="ECO:0007669"/>
    <property type="project" value="TreeGrafter"/>
</dbReference>
<dbReference type="GO" id="GO:0007399">
    <property type="term" value="P:nervous system development"/>
    <property type="evidence" value="ECO:0007669"/>
    <property type="project" value="UniProtKB-ARBA"/>
</dbReference>
<dbReference type="InterPro" id="IPR011021">
    <property type="entry name" value="Arrestin-like_N"/>
</dbReference>
<evidence type="ECO:0000313" key="4">
    <source>
        <dbReference type="Proteomes" id="UP000694701"/>
    </source>
</evidence>
<dbReference type="Gene3D" id="2.60.40.640">
    <property type="match status" value="2"/>
</dbReference>
<comment type="similarity">
    <text evidence="1">Belongs to the arrestin family.</text>
</comment>
<dbReference type="PANTHER" id="PTHR11188:SF135">
    <property type="entry name" value="ARRESTIN DOMAIN CONTAINING 3-LIKE-RELATED"/>
    <property type="match status" value="1"/>
</dbReference>
<dbReference type="GO" id="GO:0015031">
    <property type="term" value="P:protein transport"/>
    <property type="evidence" value="ECO:0007669"/>
    <property type="project" value="TreeGrafter"/>
</dbReference>
<dbReference type="InterPro" id="IPR014752">
    <property type="entry name" value="Arrestin-like_C"/>
</dbReference>
<dbReference type="SMART" id="SM01017">
    <property type="entry name" value="Arrestin_C"/>
    <property type="match status" value="1"/>
</dbReference>
<dbReference type="Pfam" id="PF02752">
    <property type="entry name" value="Arrestin_C"/>
    <property type="match status" value="1"/>
</dbReference>
<organism evidence="3 4">
    <name type="scientific">Cyprinus carpio</name>
    <name type="common">Common carp</name>
    <dbReference type="NCBI Taxonomy" id="7962"/>
    <lineage>
        <taxon>Eukaryota</taxon>
        <taxon>Metazoa</taxon>
        <taxon>Chordata</taxon>
        <taxon>Craniata</taxon>
        <taxon>Vertebrata</taxon>
        <taxon>Euteleostomi</taxon>
        <taxon>Actinopterygii</taxon>
        <taxon>Neopterygii</taxon>
        <taxon>Teleostei</taxon>
        <taxon>Ostariophysi</taxon>
        <taxon>Cypriniformes</taxon>
        <taxon>Cyprinidae</taxon>
        <taxon>Cyprininae</taxon>
        <taxon>Cyprinus</taxon>
    </lineage>
</organism>
<evidence type="ECO:0000313" key="3">
    <source>
        <dbReference type="Ensembl" id="ENSCCRP00020061216.1"/>
    </source>
</evidence>
<dbReference type="PANTHER" id="PTHR11188">
    <property type="entry name" value="ARRESTIN DOMAIN CONTAINING PROTEIN"/>
    <property type="match status" value="1"/>
</dbReference>
<evidence type="ECO:0000256" key="1">
    <source>
        <dbReference type="ARBA" id="ARBA00005298"/>
    </source>
</evidence>
<dbReference type="AlphaFoldDB" id="A0A8C2FTK4"/>
<dbReference type="InterPro" id="IPR014756">
    <property type="entry name" value="Ig_E-set"/>
</dbReference>
<dbReference type="Pfam" id="PF00339">
    <property type="entry name" value="Arrestin_N"/>
    <property type="match status" value="1"/>
</dbReference>
<dbReference type="Ensembl" id="ENSCCRT00020067407.1">
    <property type="protein sequence ID" value="ENSCCRP00020061216.1"/>
    <property type="gene ID" value="ENSCCRG00020028960.1"/>
</dbReference>
<dbReference type="InterPro" id="IPR011022">
    <property type="entry name" value="Arrestin_C-like"/>
</dbReference>
<dbReference type="Proteomes" id="UP000694701">
    <property type="component" value="Unplaced"/>
</dbReference>
<evidence type="ECO:0000259" key="2">
    <source>
        <dbReference type="SMART" id="SM01017"/>
    </source>
</evidence>
<protein>
    <recommendedName>
        <fullName evidence="2">Arrestin C-terminal-like domain-containing protein</fullName>
    </recommendedName>
</protein>
<reference evidence="3" key="1">
    <citation type="submission" date="2025-08" db="UniProtKB">
        <authorList>
            <consortium name="Ensembl"/>
        </authorList>
    </citation>
    <scope>IDENTIFICATION</scope>
</reference>
<accession>A0A8C2FTK4</accession>